<keyword evidence="2 7" id="KW-0812">Transmembrane</keyword>
<dbReference type="Proteomes" id="UP000558997">
    <property type="component" value="Unassembled WGS sequence"/>
</dbReference>
<evidence type="ECO:0000256" key="7">
    <source>
        <dbReference type="SAM" id="Phobius"/>
    </source>
</evidence>
<protein>
    <submittedName>
        <fullName evidence="10">ATP-binding cassette subfamily B protein</fullName>
    </submittedName>
</protein>
<dbReference type="PROSITE" id="PS00211">
    <property type="entry name" value="ABC_TRANSPORTER_1"/>
    <property type="match status" value="1"/>
</dbReference>
<feature type="transmembrane region" description="Helical" evidence="7">
    <location>
        <begin position="21"/>
        <end position="40"/>
    </location>
</feature>
<dbReference type="Gene3D" id="1.20.1560.10">
    <property type="entry name" value="ABC transporter type 1, transmembrane domain"/>
    <property type="match status" value="1"/>
</dbReference>
<dbReference type="PROSITE" id="PS50893">
    <property type="entry name" value="ABC_TRANSPORTER_2"/>
    <property type="match status" value="1"/>
</dbReference>
<dbReference type="Pfam" id="PF00664">
    <property type="entry name" value="ABC_membrane"/>
    <property type="match status" value="1"/>
</dbReference>
<keyword evidence="11" id="KW-1185">Reference proteome</keyword>
<dbReference type="InterPro" id="IPR027417">
    <property type="entry name" value="P-loop_NTPase"/>
</dbReference>
<dbReference type="EMBL" id="JACHNF010000001">
    <property type="protein sequence ID" value="MBB5982545.1"/>
    <property type="molecule type" value="Genomic_DNA"/>
</dbReference>
<evidence type="ECO:0000259" key="9">
    <source>
        <dbReference type="PROSITE" id="PS50929"/>
    </source>
</evidence>
<accession>A0A841E0K6</accession>
<evidence type="ECO:0000256" key="2">
    <source>
        <dbReference type="ARBA" id="ARBA00022692"/>
    </source>
</evidence>
<evidence type="ECO:0000256" key="1">
    <source>
        <dbReference type="ARBA" id="ARBA00004651"/>
    </source>
</evidence>
<dbReference type="InterPro" id="IPR003439">
    <property type="entry name" value="ABC_transporter-like_ATP-bd"/>
</dbReference>
<feature type="transmembrane region" description="Helical" evidence="7">
    <location>
        <begin position="60"/>
        <end position="87"/>
    </location>
</feature>
<comment type="caution">
    <text evidence="10">The sequence shown here is derived from an EMBL/GenBank/DDBJ whole genome shotgun (WGS) entry which is preliminary data.</text>
</comment>
<dbReference type="GO" id="GO:0005524">
    <property type="term" value="F:ATP binding"/>
    <property type="evidence" value="ECO:0007669"/>
    <property type="project" value="UniProtKB-KW"/>
</dbReference>
<dbReference type="GO" id="GO:0005886">
    <property type="term" value="C:plasma membrane"/>
    <property type="evidence" value="ECO:0007669"/>
    <property type="project" value="UniProtKB-SubCell"/>
</dbReference>
<name>A0A841E0K6_9ACTN</name>
<keyword evidence="4 10" id="KW-0067">ATP-binding</keyword>
<dbReference type="PROSITE" id="PS50929">
    <property type="entry name" value="ABC_TM1F"/>
    <property type="match status" value="1"/>
</dbReference>
<sequence length="558" mass="58145">MITFGSERMLTFGGVAKHGRGWLPLIGLNALIGSGVTLALPTVLGRSVDSIVAGSGYTRWLVVAASLIALGVAASIVDAFAGAACVAETTAWLRRRLVKHVVRGGPDGAREFETGDLVTRVSANASDAAQAGPAAVTAIAAIAPPVGSLVLLAFIDPWLAAAFFGGVLLVILVLWTFAKRTADVSLAYQETQGRIAALLSESLTGLRTITAAGTAQREESRILASLPELHRHGVVTWRILARSGAQAAVVGPLVLVAVLAVGGLQLVSGRITAGDLFAASQYAVLGAGLGNLTGVLGELARAKAGVRRSAEVITIEHVPHGTLPLPAGPGQLTFDQVSVVADGNVLLDNVNLDLPGGLTVAVVGPSGAGKSVLAAVAARLRDPSTGQVSLDGVPLQAVSRRILRKAVGCAFERPQLVGRTIGEAIDPHAVSPVRTLAAARATHAHDFVSRLPDGYFTSLRKAPMSGGERQRLGLARAWPAGRLLVLDDATSSLDTATERQISRTLTEDRQHRTRLIVTHRPATAARADLVIWLDQGQVRAIAPHADLWHNPSYREVFG</sequence>
<dbReference type="RefSeq" id="WP_238352579.1">
    <property type="nucleotide sequence ID" value="NZ_BAAAVN010000028.1"/>
</dbReference>
<feature type="transmembrane region" description="Helical" evidence="7">
    <location>
        <begin position="161"/>
        <end position="178"/>
    </location>
</feature>
<proteinExistence type="predicted"/>
<keyword evidence="3" id="KW-0547">Nucleotide-binding</keyword>
<feature type="domain" description="ABC transmembrane type-1" evidence="9">
    <location>
        <begin position="30"/>
        <end position="301"/>
    </location>
</feature>
<dbReference type="PANTHER" id="PTHR43394">
    <property type="entry name" value="ATP-DEPENDENT PERMEASE MDL1, MITOCHONDRIAL"/>
    <property type="match status" value="1"/>
</dbReference>
<dbReference type="Pfam" id="PF00005">
    <property type="entry name" value="ABC_tran"/>
    <property type="match status" value="1"/>
</dbReference>
<evidence type="ECO:0000256" key="4">
    <source>
        <dbReference type="ARBA" id="ARBA00022840"/>
    </source>
</evidence>
<dbReference type="InterPro" id="IPR036640">
    <property type="entry name" value="ABC1_TM_sf"/>
</dbReference>
<evidence type="ECO:0000256" key="5">
    <source>
        <dbReference type="ARBA" id="ARBA00022989"/>
    </source>
</evidence>
<dbReference type="InterPro" id="IPR017871">
    <property type="entry name" value="ABC_transporter-like_CS"/>
</dbReference>
<dbReference type="SUPFAM" id="SSF52540">
    <property type="entry name" value="P-loop containing nucleoside triphosphate hydrolases"/>
    <property type="match status" value="1"/>
</dbReference>
<dbReference type="AlphaFoldDB" id="A0A841E0K6"/>
<feature type="domain" description="ABC transporter" evidence="8">
    <location>
        <begin position="332"/>
        <end position="558"/>
    </location>
</feature>
<dbReference type="SMART" id="SM00382">
    <property type="entry name" value="AAA"/>
    <property type="match status" value="1"/>
</dbReference>
<dbReference type="InterPro" id="IPR011527">
    <property type="entry name" value="ABC1_TM_dom"/>
</dbReference>
<keyword evidence="5 7" id="KW-1133">Transmembrane helix</keyword>
<comment type="subcellular location">
    <subcellularLocation>
        <location evidence="1">Cell membrane</location>
        <topology evidence="1">Multi-pass membrane protein</topology>
    </subcellularLocation>
</comment>
<evidence type="ECO:0000259" key="8">
    <source>
        <dbReference type="PROSITE" id="PS50893"/>
    </source>
</evidence>
<reference evidence="10 11" key="1">
    <citation type="submission" date="2020-08" db="EMBL/GenBank/DDBJ databases">
        <title>Sequencing the genomes of 1000 actinobacteria strains.</title>
        <authorList>
            <person name="Klenk H.-P."/>
        </authorList>
    </citation>
    <scope>NUCLEOTIDE SEQUENCE [LARGE SCALE GENOMIC DNA]</scope>
    <source>
        <strain evidence="10 11">DSM 17294</strain>
    </source>
</reference>
<evidence type="ECO:0000256" key="6">
    <source>
        <dbReference type="ARBA" id="ARBA00023136"/>
    </source>
</evidence>
<evidence type="ECO:0000313" key="11">
    <source>
        <dbReference type="Proteomes" id="UP000558997"/>
    </source>
</evidence>
<feature type="transmembrane region" description="Helical" evidence="7">
    <location>
        <begin position="247"/>
        <end position="267"/>
    </location>
</feature>
<dbReference type="InterPro" id="IPR003593">
    <property type="entry name" value="AAA+_ATPase"/>
</dbReference>
<organism evidence="10 11">
    <name type="scientific">Kribbella solani</name>
    <dbReference type="NCBI Taxonomy" id="236067"/>
    <lineage>
        <taxon>Bacteria</taxon>
        <taxon>Bacillati</taxon>
        <taxon>Actinomycetota</taxon>
        <taxon>Actinomycetes</taxon>
        <taxon>Propionibacteriales</taxon>
        <taxon>Kribbellaceae</taxon>
        <taxon>Kribbella</taxon>
    </lineage>
</organism>
<evidence type="ECO:0000256" key="3">
    <source>
        <dbReference type="ARBA" id="ARBA00022741"/>
    </source>
</evidence>
<keyword evidence="6 7" id="KW-0472">Membrane</keyword>
<evidence type="ECO:0000313" key="10">
    <source>
        <dbReference type="EMBL" id="MBB5982545.1"/>
    </source>
</evidence>
<dbReference type="InterPro" id="IPR039421">
    <property type="entry name" value="Type_1_exporter"/>
</dbReference>
<dbReference type="SUPFAM" id="SSF90123">
    <property type="entry name" value="ABC transporter transmembrane region"/>
    <property type="match status" value="1"/>
</dbReference>
<feature type="transmembrane region" description="Helical" evidence="7">
    <location>
        <begin position="134"/>
        <end position="155"/>
    </location>
</feature>
<dbReference type="PANTHER" id="PTHR43394:SF1">
    <property type="entry name" value="ATP-BINDING CASSETTE SUB-FAMILY B MEMBER 10, MITOCHONDRIAL"/>
    <property type="match status" value="1"/>
</dbReference>
<dbReference type="Gene3D" id="3.40.50.300">
    <property type="entry name" value="P-loop containing nucleotide triphosphate hydrolases"/>
    <property type="match status" value="1"/>
</dbReference>
<dbReference type="GO" id="GO:0015421">
    <property type="term" value="F:ABC-type oligopeptide transporter activity"/>
    <property type="evidence" value="ECO:0007669"/>
    <property type="project" value="TreeGrafter"/>
</dbReference>
<dbReference type="GO" id="GO:0016887">
    <property type="term" value="F:ATP hydrolysis activity"/>
    <property type="evidence" value="ECO:0007669"/>
    <property type="project" value="InterPro"/>
</dbReference>
<gene>
    <name evidence="10" type="ORF">HDA44_005886</name>
</gene>